<evidence type="ECO:0000256" key="2">
    <source>
        <dbReference type="ARBA" id="ARBA00008016"/>
    </source>
</evidence>
<evidence type="ECO:0000313" key="12">
    <source>
        <dbReference type="EMBL" id="CCF82363.1"/>
    </source>
</evidence>
<reference evidence="12 13" key="1">
    <citation type="journal article" date="2012" name="ISME J.">
        <title>Nitrification expanded: discovery, physiology and genomics of a nitrite-oxidizing bacterium from the phylum Chloroflexi.</title>
        <authorList>
            <person name="Sorokin D.Y."/>
            <person name="Lucker S."/>
            <person name="Vejmelkova D."/>
            <person name="Kostrikina N.A."/>
            <person name="Kleerebezem R."/>
            <person name="Rijpstra W.I."/>
            <person name="Damste J.S."/>
            <person name="Le Paslier D."/>
            <person name="Muyzer G."/>
            <person name="Wagner M."/>
            <person name="van Loosdrecht M.C."/>
            <person name="Daims H."/>
        </authorList>
    </citation>
    <scope>NUCLEOTIDE SEQUENCE [LARGE SCALE GENOMIC DNA]</scope>
    <source>
        <strain evidence="13">none</strain>
    </source>
</reference>
<proteinExistence type="inferred from homology"/>
<dbReference type="InterPro" id="IPR018078">
    <property type="entry name" value="DNA-binding_RecF_CS"/>
</dbReference>
<dbReference type="GO" id="GO:0005737">
    <property type="term" value="C:cytoplasm"/>
    <property type="evidence" value="ECO:0007669"/>
    <property type="project" value="UniProtKB-SubCell"/>
</dbReference>
<evidence type="ECO:0000256" key="8">
    <source>
        <dbReference type="ARBA" id="ARBA00023125"/>
    </source>
</evidence>
<organism evidence="12 13">
    <name type="scientific">Nitrolancea hollandica Lb</name>
    <dbReference type="NCBI Taxonomy" id="1129897"/>
    <lineage>
        <taxon>Bacteria</taxon>
        <taxon>Pseudomonadati</taxon>
        <taxon>Thermomicrobiota</taxon>
        <taxon>Thermomicrobia</taxon>
        <taxon>Sphaerobacterales</taxon>
        <taxon>Sphaerobacterineae</taxon>
        <taxon>Sphaerobacteraceae</taxon>
        <taxon>Nitrolancea</taxon>
    </lineage>
</organism>
<feature type="domain" description="RecF/RecN/SMC N-terminal" evidence="11">
    <location>
        <begin position="3"/>
        <end position="380"/>
    </location>
</feature>
<name>I4ECF1_9BACT</name>
<sequence length="407" mass="45220">MRLTRLELEEFRCYRKLALDIPSSGLRLHGLNASGKTSLLEAMHLLATLRSPRATQERELVNWSSAEEFGLPPYARVQGWISDGREEHHVEVVLAADERRAGAIKKRIKLDGRARRAVDTIGTLKVVLFAPEDLNLVLGSPSVRRRYLDISISQIDPAYVRSLARYGRILEQRNGLLKDLGARYRPSDPAAGEQLAYWDGELVAQGAYVAAARLRYLHGLDAGAGGAFTQLTGLDRPLTLHYLGTVTLPEPQLERVIASPSSDAQALLARSFEMDLQRRREDELRRGVTLIGPHRDDFTFRLGGIELSAYGSRGQQRLAVVATKLAELRQVLALVGDRPLLLLDDVLSELDAEHRTRLLDALSTADCQVIITSTDRDLLDQPSLNGLPFFESTDCTLVPEPPCEPHE</sequence>
<dbReference type="Proteomes" id="UP000004221">
    <property type="component" value="Unassembled WGS sequence"/>
</dbReference>
<keyword evidence="9 10" id="KW-0234">DNA repair</keyword>
<evidence type="ECO:0000259" key="11">
    <source>
        <dbReference type="Pfam" id="PF02463"/>
    </source>
</evidence>
<evidence type="ECO:0000256" key="6">
    <source>
        <dbReference type="ARBA" id="ARBA00022741"/>
    </source>
</evidence>
<evidence type="ECO:0000256" key="9">
    <source>
        <dbReference type="HAMAP-Rule" id="MF_00365"/>
    </source>
</evidence>
<keyword evidence="6 9" id="KW-0547">Nucleotide-binding</keyword>
<gene>
    <name evidence="9 12" type="primary">recF</name>
    <name evidence="12" type="ORF">NITHO_1030017</name>
</gene>
<keyword evidence="7 9" id="KW-0067">ATP-binding</keyword>
<dbReference type="GO" id="GO:0006302">
    <property type="term" value="P:double-strand break repair"/>
    <property type="evidence" value="ECO:0007669"/>
    <property type="project" value="TreeGrafter"/>
</dbReference>
<protein>
    <recommendedName>
        <fullName evidence="3 9">DNA replication and repair protein RecF</fullName>
    </recommendedName>
</protein>
<evidence type="ECO:0000256" key="7">
    <source>
        <dbReference type="ARBA" id="ARBA00022840"/>
    </source>
</evidence>
<dbReference type="Gene3D" id="3.40.50.300">
    <property type="entry name" value="P-loop containing nucleotide triphosphate hydrolases"/>
    <property type="match status" value="1"/>
</dbReference>
<dbReference type="SUPFAM" id="SSF52540">
    <property type="entry name" value="P-loop containing nucleoside triphosphate hydrolases"/>
    <property type="match status" value="1"/>
</dbReference>
<dbReference type="GO" id="GO:0000731">
    <property type="term" value="P:DNA synthesis involved in DNA repair"/>
    <property type="evidence" value="ECO:0007669"/>
    <property type="project" value="TreeGrafter"/>
</dbReference>
<dbReference type="GO" id="GO:0005524">
    <property type="term" value="F:ATP binding"/>
    <property type="evidence" value="ECO:0007669"/>
    <property type="project" value="UniProtKB-UniRule"/>
</dbReference>
<dbReference type="GO" id="GO:0009432">
    <property type="term" value="P:SOS response"/>
    <property type="evidence" value="ECO:0007669"/>
    <property type="project" value="UniProtKB-UniRule"/>
</dbReference>
<keyword evidence="8 9" id="KW-0238">DNA-binding</keyword>
<dbReference type="InterPro" id="IPR042174">
    <property type="entry name" value="RecF_2"/>
</dbReference>
<keyword evidence="9 10" id="KW-0227">DNA damage</keyword>
<evidence type="ECO:0000256" key="4">
    <source>
        <dbReference type="ARBA" id="ARBA00022490"/>
    </source>
</evidence>
<dbReference type="AlphaFoldDB" id="I4ECF1"/>
<dbReference type="PANTHER" id="PTHR32182:SF0">
    <property type="entry name" value="DNA REPLICATION AND REPAIR PROTEIN RECF"/>
    <property type="match status" value="1"/>
</dbReference>
<evidence type="ECO:0000256" key="1">
    <source>
        <dbReference type="ARBA" id="ARBA00004496"/>
    </source>
</evidence>
<comment type="similarity">
    <text evidence="2 9 10">Belongs to the RecF family.</text>
</comment>
<evidence type="ECO:0000256" key="5">
    <source>
        <dbReference type="ARBA" id="ARBA00022705"/>
    </source>
</evidence>
<dbReference type="GO" id="GO:0006260">
    <property type="term" value="P:DNA replication"/>
    <property type="evidence" value="ECO:0007669"/>
    <property type="project" value="UniProtKB-UniRule"/>
</dbReference>
<keyword evidence="4 9" id="KW-0963">Cytoplasm</keyword>
<dbReference type="OrthoDB" id="9803889at2"/>
<comment type="caution">
    <text evidence="12">The sequence shown here is derived from an EMBL/GenBank/DDBJ whole genome shotgun (WGS) entry which is preliminary data.</text>
</comment>
<dbReference type="GO" id="GO:0003697">
    <property type="term" value="F:single-stranded DNA binding"/>
    <property type="evidence" value="ECO:0007669"/>
    <property type="project" value="UniProtKB-UniRule"/>
</dbReference>
<dbReference type="InterPro" id="IPR027417">
    <property type="entry name" value="P-loop_NTPase"/>
</dbReference>
<keyword evidence="9 10" id="KW-0742">SOS response</keyword>
<dbReference type="HAMAP" id="MF_00365">
    <property type="entry name" value="RecF"/>
    <property type="match status" value="1"/>
</dbReference>
<dbReference type="EMBL" id="CAGS01000006">
    <property type="protein sequence ID" value="CCF82363.1"/>
    <property type="molecule type" value="Genomic_DNA"/>
</dbReference>
<evidence type="ECO:0000313" key="13">
    <source>
        <dbReference type="Proteomes" id="UP000004221"/>
    </source>
</evidence>
<comment type="subcellular location">
    <subcellularLocation>
        <location evidence="1 9 10">Cytoplasm</location>
    </subcellularLocation>
</comment>
<dbReference type="PROSITE" id="PS00617">
    <property type="entry name" value="RECF_1"/>
    <property type="match status" value="1"/>
</dbReference>
<dbReference type="Pfam" id="PF02463">
    <property type="entry name" value="SMC_N"/>
    <property type="match status" value="1"/>
</dbReference>
<dbReference type="Gene3D" id="1.20.1050.90">
    <property type="entry name" value="RecF/RecN/SMC, N-terminal domain"/>
    <property type="match status" value="1"/>
</dbReference>
<dbReference type="PANTHER" id="PTHR32182">
    <property type="entry name" value="DNA REPLICATION AND REPAIR PROTEIN RECF"/>
    <property type="match status" value="1"/>
</dbReference>
<dbReference type="RefSeq" id="WP_008474487.1">
    <property type="nucleotide sequence ID" value="NZ_CAGS01000006.1"/>
</dbReference>
<evidence type="ECO:0000256" key="3">
    <source>
        <dbReference type="ARBA" id="ARBA00020170"/>
    </source>
</evidence>
<dbReference type="InterPro" id="IPR003395">
    <property type="entry name" value="RecF/RecN/SMC_N"/>
</dbReference>
<accession>I4ECF1</accession>
<dbReference type="InterPro" id="IPR001238">
    <property type="entry name" value="DNA-binding_RecF"/>
</dbReference>
<comment type="function">
    <text evidence="9 10">The RecF protein is involved in DNA metabolism; it is required for DNA replication and normal SOS inducibility. RecF binds preferentially to single-stranded, linear DNA. It also seems to bind ATP.</text>
</comment>
<keyword evidence="13" id="KW-1185">Reference proteome</keyword>
<keyword evidence="5 9" id="KW-0235">DNA replication</keyword>
<evidence type="ECO:0000256" key="10">
    <source>
        <dbReference type="RuleBase" id="RU000578"/>
    </source>
</evidence>
<dbReference type="PROSITE" id="PS00618">
    <property type="entry name" value="RECF_2"/>
    <property type="match status" value="1"/>
</dbReference>
<dbReference type="NCBIfam" id="TIGR00611">
    <property type="entry name" value="recf"/>
    <property type="match status" value="1"/>
</dbReference>
<feature type="binding site" evidence="9">
    <location>
        <begin position="30"/>
        <end position="37"/>
    </location>
    <ligand>
        <name>ATP</name>
        <dbReference type="ChEBI" id="CHEBI:30616"/>
    </ligand>
</feature>